<evidence type="ECO:0000256" key="5">
    <source>
        <dbReference type="SAM" id="Phobius"/>
    </source>
</evidence>
<dbReference type="EMBL" id="JBEWLY010000007">
    <property type="protein sequence ID" value="MET1754414.1"/>
    <property type="molecule type" value="Genomic_DNA"/>
</dbReference>
<protein>
    <submittedName>
        <fullName evidence="7">GtrA family protein</fullName>
    </submittedName>
</protein>
<organism evidence="7 8">
    <name type="scientific">Novosphingobium kalidii</name>
    <dbReference type="NCBI Taxonomy" id="3230299"/>
    <lineage>
        <taxon>Bacteria</taxon>
        <taxon>Pseudomonadati</taxon>
        <taxon>Pseudomonadota</taxon>
        <taxon>Alphaproteobacteria</taxon>
        <taxon>Sphingomonadales</taxon>
        <taxon>Sphingomonadaceae</taxon>
        <taxon>Novosphingobium</taxon>
    </lineage>
</organism>
<sequence length="147" mass="16474">MTLAALIVRYGAFAVVATVANLGTQRLVMHMGEGLFVYLGAIFAGTLVGLIIKYALDKRWIFFDAESGVKQHGHKFTLYTAMGIVTTAIFWGTESFFWFVWHTQGMRELGAVLGLAIGYVVKYRLDRRFVFTNAVLHHQAARTTVPR</sequence>
<keyword evidence="4 5" id="KW-0472">Membrane</keyword>
<keyword evidence="2 5" id="KW-0812">Transmembrane</keyword>
<evidence type="ECO:0000256" key="2">
    <source>
        <dbReference type="ARBA" id="ARBA00022692"/>
    </source>
</evidence>
<comment type="caution">
    <text evidence="7">The sequence shown here is derived from an EMBL/GenBank/DDBJ whole genome shotgun (WGS) entry which is preliminary data.</text>
</comment>
<dbReference type="NCBIfam" id="NF037976">
    <property type="entry name" value="gtrA_1"/>
    <property type="match status" value="1"/>
</dbReference>
<evidence type="ECO:0000256" key="1">
    <source>
        <dbReference type="ARBA" id="ARBA00004141"/>
    </source>
</evidence>
<feature type="transmembrane region" description="Helical" evidence="5">
    <location>
        <begin position="76"/>
        <end position="101"/>
    </location>
</feature>
<accession>A0ABV2CYC7</accession>
<keyword evidence="8" id="KW-1185">Reference proteome</keyword>
<keyword evidence="3 5" id="KW-1133">Transmembrane helix</keyword>
<name>A0ABV2CYC7_9SPHN</name>
<reference evidence="7 8" key="1">
    <citation type="submission" date="2024-07" db="EMBL/GenBank/DDBJ databases">
        <title>Novosphingobium kalidii RD2P27.</title>
        <authorList>
            <person name="Sun J.-Q."/>
        </authorList>
    </citation>
    <scope>NUCLEOTIDE SEQUENCE [LARGE SCALE GENOMIC DNA]</scope>
    <source>
        <strain evidence="7 8">RD2P27</strain>
    </source>
</reference>
<dbReference type="InterPro" id="IPR007267">
    <property type="entry name" value="GtrA_DPMS_TM"/>
</dbReference>
<gene>
    <name evidence="7" type="ORF">ABVV53_02880</name>
</gene>
<dbReference type="Proteomes" id="UP001548713">
    <property type="component" value="Unassembled WGS sequence"/>
</dbReference>
<proteinExistence type="predicted"/>
<comment type="subcellular location">
    <subcellularLocation>
        <location evidence="1">Membrane</location>
        <topology evidence="1">Multi-pass membrane protein</topology>
    </subcellularLocation>
</comment>
<feature type="transmembrane region" description="Helical" evidence="5">
    <location>
        <begin position="35"/>
        <end position="56"/>
    </location>
</feature>
<dbReference type="Pfam" id="PF04138">
    <property type="entry name" value="GtrA_DPMS_TM"/>
    <property type="match status" value="1"/>
</dbReference>
<evidence type="ECO:0000256" key="3">
    <source>
        <dbReference type="ARBA" id="ARBA00022989"/>
    </source>
</evidence>
<evidence type="ECO:0000313" key="8">
    <source>
        <dbReference type="Proteomes" id="UP001548713"/>
    </source>
</evidence>
<evidence type="ECO:0000259" key="6">
    <source>
        <dbReference type="Pfam" id="PF04138"/>
    </source>
</evidence>
<dbReference type="RefSeq" id="WP_353982817.1">
    <property type="nucleotide sequence ID" value="NZ_JBEWLY010000007.1"/>
</dbReference>
<evidence type="ECO:0000256" key="4">
    <source>
        <dbReference type="ARBA" id="ARBA00023136"/>
    </source>
</evidence>
<evidence type="ECO:0000313" key="7">
    <source>
        <dbReference type="EMBL" id="MET1754414.1"/>
    </source>
</evidence>
<feature type="transmembrane region" description="Helical" evidence="5">
    <location>
        <begin position="6"/>
        <end position="23"/>
    </location>
</feature>
<feature type="domain" description="GtrA/DPMS transmembrane" evidence="6">
    <location>
        <begin position="9"/>
        <end position="131"/>
    </location>
</feature>